<dbReference type="AlphaFoldDB" id="A0A064CU64"/>
<evidence type="ECO:0000313" key="3">
    <source>
        <dbReference type="Proteomes" id="UP000022835"/>
    </source>
</evidence>
<feature type="signal peptide" evidence="1">
    <location>
        <begin position="1"/>
        <end position="32"/>
    </location>
</feature>
<accession>A0A064CU64</accession>
<dbReference type="EMBL" id="JALN02000001">
    <property type="protein sequence ID" value="KDF02249.1"/>
    <property type="molecule type" value="Genomic_DNA"/>
</dbReference>
<evidence type="ECO:0000313" key="2">
    <source>
        <dbReference type="EMBL" id="KDF02249.1"/>
    </source>
</evidence>
<gene>
    <name evidence="2" type="ORF">Y900_025770</name>
</gene>
<keyword evidence="3" id="KW-1185">Reference proteome</keyword>
<reference evidence="2" key="1">
    <citation type="submission" date="2014-05" db="EMBL/GenBank/DDBJ databases">
        <title>Genome sequence of Mycobacterium aromaticivorans strain JS19b1T (= DSM 45407T).</title>
        <authorList>
            <person name="Kwak Y."/>
            <person name="Park G.-S."/>
            <person name="Li Q.X."/>
            <person name="Lee S.-E."/>
            <person name="Shin J.-H."/>
        </authorList>
    </citation>
    <scope>NUCLEOTIDE SEQUENCE [LARGE SCALE GENOMIC DNA]</scope>
    <source>
        <strain evidence="2">JS19b1</strain>
    </source>
</reference>
<proteinExistence type="predicted"/>
<name>A0A064CU64_9MYCO</name>
<dbReference type="eggNOG" id="ENOG5032CB1">
    <property type="taxonomic scope" value="Bacteria"/>
</dbReference>
<dbReference type="Proteomes" id="UP000022835">
    <property type="component" value="Unassembled WGS sequence"/>
</dbReference>
<feature type="chain" id="PRO_5001623678" evidence="1">
    <location>
        <begin position="33"/>
        <end position="98"/>
    </location>
</feature>
<evidence type="ECO:0000256" key="1">
    <source>
        <dbReference type="SAM" id="SignalP"/>
    </source>
</evidence>
<sequence length="98" mass="9978">MVVSSLRMRRVALLGIATALTAALAPVGVASANSGSDCTNGVVPLNPYVVNCGLPARGNHTIGAAPDAGAIIACRHSPICLSYYVNYPGTLIVPGYRP</sequence>
<comment type="caution">
    <text evidence="2">The sequence shown here is derived from an EMBL/GenBank/DDBJ whole genome shotgun (WGS) entry which is preliminary data.</text>
</comment>
<protein>
    <submittedName>
        <fullName evidence="2">Uncharacterized protein</fullName>
    </submittedName>
</protein>
<keyword evidence="1" id="KW-0732">Signal</keyword>
<organism evidence="2 3">
    <name type="scientific">Mycolicibacterium aromaticivorans JS19b1 = JCM 16368</name>
    <dbReference type="NCBI Taxonomy" id="1440774"/>
    <lineage>
        <taxon>Bacteria</taxon>
        <taxon>Bacillati</taxon>
        <taxon>Actinomycetota</taxon>
        <taxon>Actinomycetes</taxon>
        <taxon>Mycobacteriales</taxon>
        <taxon>Mycobacteriaceae</taxon>
        <taxon>Mycolicibacterium</taxon>
    </lineage>
</organism>